<dbReference type="AlphaFoldDB" id="A0A3Q1G5J1"/>
<dbReference type="SMART" id="SM00184">
    <property type="entry name" value="RING"/>
    <property type="match status" value="1"/>
</dbReference>
<protein>
    <recommendedName>
        <fullName evidence="11">B30.2/SPRY domain-containing protein</fullName>
    </recommendedName>
</protein>
<dbReference type="GO" id="GO:0045087">
    <property type="term" value="P:innate immune response"/>
    <property type="evidence" value="ECO:0007669"/>
    <property type="project" value="UniProtKB-KW"/>
</dbReference>
<keyword evidence="3 6" id="KW-0863">Zinc-finger</keyword>
<dbReference type="STRING" id="80966.ENSAPOP00000025836"/>
<dbReference type="Ensembl" id="ENSAPOT00000005243.1">
    <property type="protein sequence ID" value="ENSAPOP00000025836.1"/>
    <property type="gene ID" value="ENSAPOG00000009201.1"/>
</dbReference>
<reference evidence="9" key="2">
    <citation type="submission" date="2025-09" db="UniProtKB">
        <authorList>
            <consortium name="Ensembl"/>
        </authorList>
    </citation>
    <scope>IDENTIFICATION</scope>
</reference>
<evidence type="ECO:0000256" key="2">
    <source>
        <dbReference type="ARBA" id="ARBA00022723"/>
    </source>
</evidence>
<dbReference type="PANTHER" id="PTHR25465:SF5">
    <property type="entry name" value="E3 UBIQUITIN_ISG15 LIGASE TRIM25-RELATED"/>
    <property type="match status" value="1"/>
</dbReference>
<feature type="domain" description="RING-type" evidence="7">
    <location>
        <begin position="15"/>
        <end position="58"/>
    </location>
</feature>
<organism evidence="9 10">
    <name type="scientific">Acanthochromis polyacanthus</name>
    <name type="common">spiny chromis</name>
    <dbReference type="NCBI Taxonomy" id="80966"/>
    <lineage>
        <taxon>Eukaryota</taxon>
        <taxon>Metazoa</taxon>
        <taxon>Chordata</taxon>
        <taxon>Craniata</taxon>
        <taxon>Vertebrata</taxon>
        <taxon>Euteleostomi</taxon>
        <taxon>Actinopterygii</taxon>
        <taxon>Neopterygii</taxon>
        <taxon>Teleostei</taxon>
        <taxon>Neoteleostei</taxon>
        <taxon>Acanthomorphata</taxon>
        <taxon>Ovalentaria</taxon>
        <taxon>Pomacentridae</taxon>
        <taxon>Acanthochromis</taxon>
    </lineage>
</organism>
<dbReference type="SMART" id="SM00449">
    <property type="entry name" value="SPRY"/>
    <property type="match status" value="1"/>
</dbReference>
<dbReference type="InterPro" id="IPR013083">
    <property type="entry name" value="Znf_RING/FYVE/PHD"/>
</dbReference>
<evidence type="ECO:0000256" key="5">
    <source>
        <dbReference type="ARBA" id="ARBA00022859"/>
    </source>
</evidence>
<dbReference type="Proteomes" id="UP000257200">
    <property type="component" value="Unplaced"/>
</dbReference>
<evidence type="ECO:0000313" key="10">
    <source>
        <dbReference type="Proteomes" id="UP000257200"/>
    </source>
</evidence>
<evidence type="ECO:0008006" key="11">
    <source>
        <dbReference type="Google" id="ProtNLM"/>
    </source>
</evidence>
<evidence type="ECO:0000256" key="3">
    <source>
        <dbReference type="ARBA" id="ARBA00022771"/>
    </source>
</evidence>
<feature type="domain" description="B30.2/SPRY" evidence="8">
    <location>
        <begin position="86"/>
        <end position="270"/>
    </location>
</feature>
<dbReference type="InterPro" id="IPR001870">
    <property type="entry name" value="B30.2/SPRY"/>
</dbReference>
<evidence type="ECO:0000259" key="8">
    <source>
        <dbReference type="PROSITE" id="PS50188"/>
    </source>
</evidence>
<dbReference type="Gene3D" id="3.30.40.10">
    <property type="entry name" value="Zinc/RING finger domain, C3HC4 (zinc finger)"/>
    <property type="match status" value="1"/>
</dbReference>
<dbReference type="InterPro" id="IPR017907">
    <property type="entry name" value="Znf_RING_CS"/>
</dbReference>
<proteinExistence type="predicted"/>
<dbReference type="InterPro" id="IPR051051">
    <property type="entry name" value="E3_ubiq-ligase_TRIM/RNF"/>
</dbReference>
<name>A0A3Q1G5J1_9TELE</name>
<accession>A0A3Q1G5J1</accession>
<dbReference type="SUPFAM" id="SSF57850">
    <property type="entry name" value="RING/U-box"/>
    <property type="match status" value="1"/>
</dbReference>
<dbReference type="Pfam" id="PF00622">
    <property type="entry name" value="SPRY"/>
    <property type="match status" value="1"/>
</dbReference>
<reference evidence="9" key="1">
    <citation type="submission" date="2025-08" db="UniProtKB">
        <authorList>
            <consortium name="Ensembl"/>
        </authorList>
    </citation>
    <scope>IDENTIFICATION</scope>
</reference>
<dbReference type="PROSITE" id="PS50089">
    <property type="entry name" value="ZF_RING_2"/>
    <property type="match status" value="1"/>
</dbReference>
<evidence type="ECO:0000256" key="6">
    <source>
        <dbReference type="PROSITE-ProRule" id="PRU00175"/>
    </source>
</evidence>
<dbReference type="PANTHER" id="PTHR25465">
    <property type="entry name" value="B-BOX DOMAIN CONTAINING"/>
    <property type="match status" value="1"/>
</dbReference>
<dbReference type="Pfam" id="PF15227">
    <property type="entry name" value="zf-C3HC4_4"/>
    <property type="match status" value="1"/>
</dbReference>
<keyword evidence="2" id="KW-0479">Metal-binding</keyword>
<evidence type="ECO:0000256" key="4">
    <source>
        <dbReference type="ARBA" id="ARBA00022833"/>
    </source>
</evidence>
<dbReference type="SMART" id="SM00589">
    <property type="entry name" value="PRY"/>
    <property type="match status" value="1"/>
</dbReference>
<dbReference type="InterPro" id="IPR003877">
    <property type="entry name" value="SPRY_dom"/>
</dbReference>
<dbReference type="InterPro" id="IPR043136">
    <property type="entry name" value="B30.2/SPRY_sf"/>
</dbReference>
<dbReference type="Pfam" id="PF13765">
    <property type="entry name" value="PRY"/>
    <property type="match status" value="1"/>
</dbReference>
<dbReference type="PROSITE" id="PS00518">
    <property type="entry name" value="ZF_RING_1"/>
    <property type="match status" value="1"/>
</dbReference>
<dbReference type="InterPro" id="IPR003879">
    <property type="entry name" value="Butyrophylin_SPRY"/>
</dbReference>
<dbReference type="InterPro" id="IPR006574">
    <property type="entry name" value="PRY"/>
</dbReference>
<dbReference type="InterPro" id="IPR013320">
    <property type="entry name" value="ConA-like_dom_sf"/>
</dbReference>
<dbReference type="GO" id="GO:0005737">
    <property type="term" value="C:cytoplasm"/>
    <property type="evidence" value="ECO:0007669"/>
    <property type="project" value="UniProtKB-ARBA"/>
</dbReference>
<dbReference type="PRINTS" id="PR01407">
    <property type="entry name" value="BUTYPHLNCDUF"/>
</dbReference>
<sequence length="295" mass="33206">MAQQRNQPDAEKFSCFICVDLLKDPVTTSCGHNFCMDCIKTHWDEEDGQRTYSCPQCRKIFTPRPDLEKNVLLAELLGLAINEVDVSLSGPEPKTRAGFLKCSREITLDPNTAHGRLELSEGDRKVSNRSIGYCQVLSKESLTGRCYWEVEWRGEGVYVAVAYKNICRDGGLYECGFGLNYKSWTLRCDTNSYSFWYNNSETPVSGPQSSRIGVYLDHTAGILSFYSVSKTMTLLHRVQTTFTEPHSLSPYMLEFSFVVMQVGCSILQPLQSSLNSDKVIPVSEGRFVFSPDLSS</sequence>
<keyword evidence="5" id="KW-0391">Immunity</keyword>
<dbReference type="GO" id="GO:0008270">
    <property type="term" value="F:zinc ion binding"/>
    <property type="evidence" value="ECO:0007669"/>
    <property type="project" value="UniProtKB-KW"/>
</dbReference>
<dbReference type="InterPro" id="IPR001841">
    <property type="entry name" value="Znf_RING"/>
</dbReference>
<dbReference type="PROSITE" id="PS50188">
    <property type="entry name" value="B302_SPRY"/>
    <property type="match status" value="1"/>
</dbReference>
<dbReference type="GeneTree" id="ENSGT01150000286922"/>
<keyword evidence="4" id="KW-0862">Zinc</keyword>
<keyword evidence="10" id="KW-1185">Reference proteome</keyword>
<evidence type="ECO:0000256" key="1">
    <source>
        <dbReference type="ARBA" id="ARBA00022588"/>
    </source>
</evidence>
<evidence type="ECO:0000313" key="9">
    <source>
        <dbReference type="Ensembl" id="ENSAPOP00000025836.1"/>
    </source>
</evidence>
<evidence type="ECO:0000259" key="7">
    <source>
        <dbReference type="PROSITE" id="PS50089"/>
    </source>
</evidence>
<dbReference type="Gene3D" id="2.60.120.920">
    <property type="match status" value="1"/>
</dbReference>
<dbReference type="InParanoid" id="A0A3Q1G5J1"/>
<keyword evidence="1" id="KW-0399">Innate immunity</keyword>
<dbReference type="SUPFAM" id="SSF49899">
    <property type="entry name" value="Concanavalin A-like lectins/glucanases"/>
    <property type="match status" value="1"/>
</dbReference>
<dbReference type="CDD" id="cd16040">
    <property type="entry name" value="SPRY_PRY_SNTX"/>
    <property type="match status" value="1"/>
</dbReference>